<proteinExistence type="predicted"/>
<evidence type="ECO:0008006" key="10">
    <source>
        <dbReference type="Google" id="ProtNLM"/>
    </source>
</evidence>
<dbReference type="InterPro" id="IPR042536">
    <property type="entry name" value="TFIIIC_tauA_Sfc1"/>
</dbReference>
<dbReference type="InterPro" id="IPR041499">
    <property type="entry name" value="Tfc1/Sfc1_N"/>
</dbReference>
<protein>
    <recommendedName>
        <fullName evidence="10">General transcription factor 3C polypeptide 5</fullName>
    </recommendedName>
</protein>
<dbReference type="Pfam" id="PF17682">
    <property type="entry name" value="Tau95_N"/>
    <property type="match status" value="1"/>
</dbReference>
<keyword evidence="9" id="KW-1185">Reference proteome</keyword>
<name>A0ABQ9J0G1_9CUCU</name>
<evidence type="ECO:0000256" key="4">
    <source>
        <dbReference type="ARBA" id="ARBA00023242"/>
    </source>
</evidence>
<evidence type="ECO:0000259" key="7">
    <source>
        <dbReference type="Pfam" id="PF17682"/>
    </source>
</evidence>
<organism evidence="8 9">
    <name type="scientific">Molorchus minor</name>
    <dbReference type="NCBI Taxonomy" id="1323400"/>
    <lineage>
        <taxon>Eukaryota</taxon>
        <taxon>Metazoa</taxon>
        <taxon>Ecdysozoa</taxon>
        <taxon>Arthropoda</taxon>
        <taxon>Hexapoda</taxon>
        <taxon>Insecta</taxon>
        <taxon>Pterygota</taxon>
        <taxon>Neoptera</taxon>
        <taxon>Endopterygota</taxon>
        <taxon>Coleoptera</taxon>
        <taxon>Polyphaga</taxon>
        <taxon>Cucujiformia</taxon>
        <taxon>Chrysomeloidea</taxon>
        <taxon>Cerambycidae</taxon>
        <taxon>Lamiinae</taxon>
        <taxon>Monochamini</taxon>
        <taxon>Molorchus</taxon>
    </lineage>
</organism>
<dbReference type="PANTHER" id="PTHR13230:SF5">
    <property type="entry name" value="GENERAL TRANSCRIPTION FACTOR 3C POLYPEPTIDE 5"/>
    <property type="match status" value="1"/>
</dbReference>
<evidence type="ECO:0000313" key="8">
    <source>
        <dbReference type="EMBL" id="KAJ8970319.1"/>
    </source>
</evidence>
<accession>A0ABQ9J0G1</accession>
<evidence type="ECO:0000256" key="1">
    <source>
        <dbReference type="ARBA" id="ARBA00004123"/>
    </source>
</evidence>
<keyword evidence="2" id="KW-0238">DNA-binding</keyword>
<dbReference type="Proteomes" id="UP001162164">
    <property type="component" value="Unassembled WGS sequence"/>
</dbReference>
<comment type="caution">
    <text evidence="8">The sequence shown here is derived from an EMBL/GenBank/DDBJ whole genome shotgun (WGS) entry which is preliminary data.</text>
</comment>
<dbReference type="PANTHER" id="PTHR13230">
    <property type="entry name" value="GENERAL TRANSCRIPTION FACTOR IIIC, POLYPEPTIDE 5"/>
    <property type="match status" value="1"/>
</dbReference>
<comment type="subcellular location">
    <subcellularLocation>
        <location evidence="1">Nucleus</location>
    </subcellularLocation>
</comment>
<feature type="domain" description="Transcription factor IIIC subunit 5 HTH" evidence="6">
    <location>
        <begin position="243"/>
        <end position="352"/>
    </location>
</feature>
<gene>
    <name evidence="8" type="ORF">NQ317_017555</name>
</gene>
<evidence type="ECO:0000256" key="5">
    <source>
        <dbReference type="SAM" id="MobiDB-lite"/>
    </source>
</evidence>
<keyword evidence="3" id="KW-0804">Transcription</keyword>
<evidence type="ECO:0000256" key="2">
    <source>
        <dbReference type="ARBA" id="ARBA00023125"/>
    </source>
</evidence>
<evidence type="ECO:0000256" key="3">
    <source>
        <dbReference type="ARBA" id="ARBA00023163"/>
    </source>
</evidence>
<evidence type="ECO:0000259" key="6">
    <source>
        <dbReference type="Pfam" id="PF09734"/>
    </source>
</evidence>
<dbReference type="Gene3D" id="3.30.200.160">
    <property type="entry name" value="TFIIIC, subcomplex tauA, subunit Sfc1, barrel domain"/>
    <property type="match status" value="1"/>
</dbReference>
<dbReference type="EMBL" id="JAPWTJ010001642">
    <property type="protein sequence ID" value="KAJ8970319.1"/>
    <property type="molecule type" value="Genomic_DNA"/>
</dbReference>
<feature type="domain" description="Transcription factor IIIC subunit Tfc1/Sfc1 triple barrel" evidence="7">
    <location>
        <begin position="58"/>
        <end position="162"/>
    </location>
</feature>
<feature type="region of interest" description="Disordered" evidence="5">
    <location>
        <begin position="1"/>
        <end position="39"/>
    </location>
</feature>
<evidence type="ECO:0000313" key="9">
    <source>
        <dbReference type="Proteomes" id="UP001162164"/>
    </source>
</evidence>
<sequence>MCESAEENTKSRKFVNKSSKCEKKKPIKEPPDISDQTNIFDNTVDPVHSYNYPKKIVRVEYPGFVKNVSKAIETLGGMHGIEMVVADPRNKLELRFHIDNKYNKPCSADRDLSPGILIKIKPDLTESSNTNKSIRDVQYSYEIVGLASLNFKFNRLCDFQYLPVVSNEKDCLHGTYIHNKILPKKSTESVQQPKYFITSNFSRFDSSQNKLYLHAGEKFGSSIRPELAKFLENCKAKKTKYIPTKQVSVFVNFQIPNVQVPDQPLSTTMDIITERDLQAEYKAVKKLFEERPIWTKTAIQYKTGLSSDHAKIVLPAVSYFCPTGPWRMTWVRFEYNPQKDFNSRIYQILDYRIRASEGTKLKVDVKRGYAAKTVFYLPPSNPKKVSLQDNEMSPKQDIGERNYILKPNYIPPARQMFYQYCDIHIPEIQGMLSRLPKLPANAQFNPKTGWLPTNFAEQCREIVNRYVMDQVQKELLEDTIKLQKRHTQTKNECGIGSTKDASPTYCSKMLSNIKKGIYQTVHMVPSKDLKSGQNTSESINTTINLTEDTDELDQINAEDVFNSLPETMDENSDDEILSQGSDLDIDMEAVEEVNKMIGVQEEEINVVTSYLKNKI</sequence>
<dbReference type="InterPro" id="IPR040454">
    <property type="entry name" value="TF_IIIC_Tfc1/Sfc1"/>
</dbReference>
<reference evidence="8" key="1">
    <citation type="journal article" date="2023" name="Insect Mol. Biol.">
        <title>Genome sequencing provides insights into the evolution of gene families encoding plant cell wall-degrading enzymes in longhorned beetles.</title>
        <authorList>
            <person name="Shin N.R."/>
            <person name="Okamura Y."/>
            <person name="Kirsch R."/>
            <person name="Pauchet Y."/>
        </authorList>
    </citation>
    <scope>NUCLEOTIDE SEQUENCE</scope>
    <source>
        <strain evidence="8">MMC_N1</strain>
    </source>
</reference>
<dbReference type="InterPro" id="IPR019136">
    <property type="entry name" value="TF_IIIC_su-5_HTH"/>
</dbReference>
<dbReference type="Pfam" id="PF09734">
    <property type="entry name" value="Tau95"/>
    <property type="match status" value="1"/>
</dbReference>
<keyword evidence="4" id="KW-0539">Nucleus</keyword>